<dbReference type="Pfam" id="PF00381">
    <property type="entry name" value="PTS-HPr"/>
    <property type="match status" value="1"/>
</dbReference>
<keyword evidence="5" id="KW-0598">Phosphotransferase system</keyword>
<evidence type="ECO:0000256" key="1">
    <source>
        <dbReference type="ARBA" id="ARBA00003681"/>
    </source>
</evidence>
<sequence length="88" mass="8761">MPERRVIVGSKVGLHARPAALFVKAAAAQPVPVTIGVGEGEPVDARSLLSVMGLGARGGDEVVLRADGPEADAALAALATVIAADHDA</sequence>
<evidence type="ECO:0000256" key="4">
    <source>
        <dbReference type="ARBA" id="ARBA00022490"/>
    </source>
</evidence>
<evidence type="ECO:0000256" key="2">
    <source>
        <dbReference type="ARBA" id="ARBA00004496"/>
    </source>
</evidence>
<protein>
    <recommendedName>
        <fullName evidence="3">Phosphocarrier protein HPr</fullName>
    </recommendedName>
</protein>
<reference evidence="7 8" key="1">
    <citation type="submission" date="2019-11" db="EMBL/GenBank/DDBJ databases">
        <title>Draft genome of Amycolatopsis RM579.</title>
        <authorList>
            <person name="Duangmal K."/>
            <person name="Mingma R."/>
        </authorList>
    </citation>
    <scope>NUCLEOTIDE SEQUENCE [LARGE SCALE GENOMIC DNA]</scope>
    <source>
        <strain evidence="7 8">RM579</strain>
    </source>
</reference>
<dbReference type="PANTHER" id="PTHR33705:SF2">
    <property type="entry name" value="PHOSPHOCARRIER PROTEIN NPR"/>
    <property type="match status" value="1"/>
</dbReference>
<evidence type="ECO:0000313" key="7">
    <source>
        <dbReference type="EMBL" id="MTD57846.1"/>
    </source>
</evidence>
<dbReference type="PRINTS" id="PR00107">
    <property type="entry name" value="PHOSPHOCPHPR"/>
</dbReference>
<comment type="subcellular location">
    <subcellularLocation>
        <location evidence="2">Cytoplasm</location>
    </subcellularLocation>
</comment>
<evidence type="ECO:0000256" key="3">
    <source>
        <dbReference type="ARBA" id="ARBA00020422"/>
    </source>
</evidence>
<dbReference type="OrthoDB" id="9809047at2"/>
<dbReference type="EMBL" id="WMBA01000055">
    <property type="protein sequence ID" value="MTD57846.1"/>
    <property type="molecule type" value="Genomic_DNA"/>
</dbReference>
<dbReference type="GO" id="GO:0009401">
    <property type="term" value="P:phosphoenolpyruvate-dependent sugar phosphotransferase system"/>
    <property type="evidence" value="ECO:0007669"/>
    <property type="project" value="UniProtKB-KW"/>
</dbReference>
<dbReference type="InterPro" id="IPR050399">
    <property type="entry name" value="HPr"/>
</dbReference>
<dbReference type="InterPro" id="IPR035895">
    <property type="entry name" value="HPr-like_sf"/>
</dbReference>
<evidence type="ECO:0000256" key="5">
    <source>
        <dbReference type="ARBA" id="ARBA00022683"/>
    </source>
</evidence>
<dbReference type="AlphaFoldDB" id="A0A6N7Z928"/>
<dbReference type="Proteomes" id="UP000440096">
    <property type="component" value="Unassembled WGS sequence"/>
</dbReference>
<name>A0A6N7Z928_9PSEU</name>
<dbReference type="PANTHER" id="PTHR33705">
    <property type="entry name" value="PHOSPHOCARRIER PROTEIN HPR"/>
    <property type="match status" value="1"/>
</dbReference>
<dbReference type="CDD" id="cd00367">
    <property type="entry name" value="PTS-HPr_like"/>
    <property type="match status" value="1"/>
</dbReference>
<comment type="caution">
    <text evidence="7">The sequence shown here is derived from an EMBL/GenBank/DDBJ whole genome shotgun (WGS) entry which is preliminary data.</text>
</comment>
<keyword evidence="4" id="KW-0963">Cytoplasm</keyword>
<dbReference type="InterPro" id="IPR002114">
    <property type="entry name" value="PTS_HPr_Ser_P_site"/>
</dbReference>
<accession>A0A6N7Z928</accession>
<organism evidence="7 8">
    <name type="scientific">Amycolatopsis pithecellobii</name>
    <dbReference type="NCBI Taxonomy" id="664692"/>
    <lineage>
        <taxon>Bacteria</taxon>
        <taxon>Bacillati</taxon>
        <taxon>Actinomycetota</taxon>
        <taxon>Actinomycetes</taxon>
        <taxon>Pseudonocardiales</taxon>
        <taxon>Pseudonocardiaceae</taxon>
        <taxon>Amycolatopsis</taxon>
    </lineage>
</organism>
<gene>
    <name evidence="7" type="ORF">GKO32_28270</name>
</gene>
<dbReference type="InterPro" id="IPR001020">
    <property type="entry name" value="PTS_HPr_His_P_site"/>
</dbReference>
<proteinExistence type="predicted"/>
<dbReference type="Gene3D" id="3.30.1340.10">
    <property type="entry name" value="HPr-like"/>
    <property type="match status" value="1"/>
</dbReference>
<dbReference type="InterPro" id="IPR000032">
    <property type="entry name" value="HPr-like"/>
</dbReference>
<dbReference type="NCBIfam" id="TIGR01003">
    <property type="entry name" value="PTS_HPr_family"/>
    <property type="match status" value="1"/>
</dbReference>
<dbReference type="RefSeq" id="WP_154759959.1">
    <property type="nucleotide sequence ID" value="NZ_WMBA01000055.1"/>
</dbReference>
<dbReference type="PROSITE" id="PS00589">
    <property type="entry name" value="PTS_HPR_SER"/>
    <property type="match status" value="1"/>
</dbReference>
<comment type="function">
    <text evidence="1">General (non sugar-specific) component of the phosphoenolpyruvate-dependent sugar phosphotransferase system (sugar PTS). This major carbohydrate active-transport system catalyzes the phosphorylation of incoming sugar substrates concomitantly with their translocation across the cell membrane. The phosphoryl group from phosphoenolpyruvate (PEP) is transferred to the phosphoryl carrier protein HPr by enzyme I. Phospho-HPr then transfers it to the PTS EIIA domain.</text>
</comment>
<evidence type="ECO:0000313" key="8">
    <source>
        <dbReference type="Proteomes" id="UP000440096"/>
    </source>
</evidence>
<dbReference type="PROSITE" id="PS00369">
    <property type="entry name" value="PTS_HPR_HIS"/>
    <property type="match status" value="1"/>
</dbReference>
<dbReference type="PROSITE" id="PS51350">
    <property type="entry name" value="PTS_HPR_DOM"/>
    <property type="match status" value="1"/>
</dbReference>
<keyword evidence="8" id="KW-1185">Reference proteome</keyword>
<dbReference type="SUPFAM" id="SSF55594">
    <property type="entry name" value="HPr-like"/>
    <property type="match status" value="1"/>
</dbReference>
<dbReference type="GO" id="GO:0005737">
    <property type="term" value="C:cytoplasm"/>
    <property type="evidence" value="ECO:0007669"/>
    <property type="project" value="UniProtKB-SubCell"/>
</dbReference>
<evidence type="ECO:0000259" key="6">
    <source>
        <dbReference type="PROSITE" id="PS51350"/>
    </source>
</evidence>
<feature type="domain" description="HPr" evidence="6">
    <location>
        <begin position="1"/>
        <end position="88"/>
    </location>
</feature>